<protein>
    <recommendedName>
        <fullName evidence="3">DUF1501 domain-containing protein</fullName>
    </recommendedName>
</protein>
<dbReference type="InParanoid" id="B4D9Q2"/>
<sequence>MTKWVAGFFSEAMSPQTPHRHSSQHAFTFLNPRVAEGITVHSRRSMLKASLAGMAGLTLPGLLQLRAEGTKDRKPVSGNKAVILLWMTGGPSHIDTWDPKPEMPREIRGPFQDIPTKVPGVHICEYLPKQAALLDRFTLIRSVDCRESNHEPNMVMQTANRAAEPRTNPRGHLYPAIGSLVARFRGANHPGMPPYIALNMKSRSHLAWGGYLGQQFDPFDGANASRLFQLPSGLTMDRLQSRKSLSEQMDTLRRNLDASGGMEAMDRFSQQAFDIVAGGRAQEAFDLKKEPARIIERYGEHDWCRQALLARRLVERGASFVTIDLSNHSGSGTWDNHGDNIPPYGGIWNGLRPLLPVFDHLITTLVTDLADRGLLDDTLVVAMGEFGRSPTLGTQGSTDGRNHWPYVMSMCLAGGGFRHGQVIGASSRDGGEIAHRPVTPGDLAATIYQHMGVPLNATYTDHQGRPIYIVEKGQPIRELS</sequence>
<dbReference type="PANTHER" id="PTHR43737:SF1">
    <property type="entry name" value="DUF1501 DOMAIN-CONTAINING PROTEIN"/>
    <property type="match status" value="1"/>
</dbReference>
<dbReference type="eggNOG" id="COG4102">
    <property type="taxonomic scope" value="Bacteria"/>
</dbReference>
<dbReference type="InterPro" id="IPR010869">
    <property type="entry name" value="DUF1501"/>
</dbReference>
<keyword evidence="2" id="KW-1185">Reference proteome</keyword>
<evidence type="ECO:0000313" key="2">
    <source>
        <dbReference type="Proteomes" id="UP000005824"/>
    </source>
</evidence>
<gene>
    <name evidence="1" type="ORF">CfE428DRAFT_5642</name>
</gene>
<dbReference type="SUPFAM" id="SSF53649">
    <property type="entry name" value="Alkaline phosphatase-like"/>
    <property type="match status" value="1"/>
</dbReference>
<accession>B4D9Q2</accession>
<dbReference type="STRING" id="497964.CfE428DRAFT_5642"/>
<reference evidence="1 2" key="1">
    <citation type="journal article" date="2011" name="J. Bacteriol.">
        <title>Genome sequence of Chthoniobacter flavus Ellin428, an aerobic heterotrophic soil bacterium.</title>
        <authorList>
            <person name="Kant R."/>
            <person name="van Passel M.W."/>
            <person name="Palva A."/>
            <person name="Lucas S."/>
            <person name="Lapidus A."/>
            <person name="Glavina Del Rio T."/>
            <person name="Dalin E."/>
            <person name="Tice H."/>
            <person name="Bruce D."/>
            <person name="Goodwin L."/>
            <person name="Pitluck S."/>
            <person name="Larimer F.W."/>
            <person name="Land M.L."/>
            <person name="Hauser L."/>
            <person name="Sangwan P."/>
            <person name="de Vos W.M."/>
            <person name="Janssen P.H."/>
            <person name="Smidt H."/>
        </authorList>
    </citation>
    <scope>NUCLEOTIDE SEQUENCE [LARGE SCALE GENOMIC DNA]</scope>
    <source>
        <strain evidence="1 2">Ellin428</strain>
    </source>
</reference>
<comment type="caution">
    <text evidence="1">The sequence shown here is derived from an EMBL/GenBank/DDBJ whole genome shotgun (WGS) entry which is preliminary data.</text>
</comment>
<evidence type="ECO:0000313" key="1">
    <source>
        <dbReference type="EMBL" id="EDY16833.1"/>
    </source>
</evidence>
<dbReference type="AlphaFoldDB" id="B4D9Q2"/>
<organism evidence="1 2">
    <name type="scientific">Chthoniobacter flavus Ellin428</name>
    <dbReference type="NCBI Taxonomy" id="497964"/>
    <lineage>
        <taxon>Bacteria</taxon>
        <taxon>Pseudomonadati</taxon>
        <taxon>Verrucomicrobiota</taxon>
        <taxon>Spartobacteria</taxon>
        <taxon>Chthoniobacterales</taxon>
        <taxon>Chthoniobacteraceae</taxon>
        <taxon>Chthoniobacter</taxon>
    </lineage>
</organism>
<proteinExistence type="predicted"/>
<name>B4D9Q2_9BACT</name>
<dbReference type="Gene3D" id="3.40.720.10">
    <property type="entry name" value="Alkaline Phosphatase, subunit A"/>
    <property type="match status" value="1"/>
</dbReference>
<dbReference type="PANTHER" id="PTHR43737">
    <property type="entry name" value="BLL7424 PROTEIN"/>
    <property type="match status" value="1"/>
</dbReference>
<dbReference type="EMBL" id="ABVL01000027">
    <property type="protein sequence ID" value="EDY16833.1"/>
    <property type="molecule type" value="Genomic_DNA"/>
</dbReference>
<dbReference type="Proteomes" id="UP000005824">
    <property type="component" value="Unassembled WGS sequence"/>
</dbReference>
<dbReference type="InterPro" id="IPR017850">
    <property type="entry name" value="Alkaline_phosphatase_core_sf"/>
</dbReference>
<dbReference type="Pfam" id="PF07394">
    <property type="entry name" value="DUF1501"/>
    <property type="match status" value="1"/>
</dbReference>
<evidence type="ECO:0008006" key="3">
    <source>
        <dbReference type="Google" id="ProtNLM"/>
    </source>
</evidence>